<keyword evidence="4" id="KW-1185">Reference proteome</keyword>
<name>A0ABN9T050_9DINO</name>
<sequence>QPPPRARAVPSGARSRLRSGARWAAAAADEGAPPRGGCPMQFARLARSRAALAPAALLGQHLGHRGQPATCHEESSSSSSGVAPLLRVSYMSTMRGDAASARKDIERIVEHSIPANQKAQLSGHMCYDARLKTVWQVIEGRGDLVTEKWKRIRADARHAIDEDTVSVEPVEDRRYPVGWGLRFTTFDDALPISPRASEIGGRKHEVEVRDGQLMQLAYKSTVVEHHGEEMHTIKKVVPHAMLNNAKKSITGWMLYNDRTLTVYQILEGPRDAVEGLWSRISQDPRHVVIADSVHRRTIDFREFPNWSMAMDEVEQPAWATQGY</sequence>
<accession>A0ABN9T050</accession>
<dbReference type="SUPFAM" id="SSF54975">
    <property type="entry name" value="Acylphosphatase/BLUF domain-like"/>
    <property type="match status" value="2"/>
</dbReference>
<dbReference type="InterPro" id="IPR036046">
    <property type="entry name" value="Acylphosphatase-like_dom_sf"/>
</dbReference>
<feature type="compositionally biased region" description="Low complexity" evidence="1">
    <location>
        <begin position="10"/>
        <end position="36"/>
    </location>
</feature>
<evidence type="ECO:0000313" key="4">
    <source>
        <dbReference type="Proteomes" id="UP001189429"/>
    </source>
</evidence>
<dbReference type="SMART" id="SM01034">
    <property type="entry name" value="BLUF"/>
    <property type="match status" value="2"/>
</dbReference>
<evidence type="ECO:0000256" key="1">
    <source>
        <dbReference type="SAM" id="MobiDB-lite"/>
    </source>
</evidence>
<reference evidence="3" key="1">
    <citation type="submission" date="2023-10" db="EMBL/GenBank/DDBJ databases">
        <authorList>
            <person name="Chen Y."/>
            <person name="Shah S."/>
            <person name="Dougan E. K."/>
            <person name="Thang M."/>
            <person name="Chan C."/>
        </authorList>
    </citation>
    <scope>NUCLEOTIDE SEQUENCE [LARGE SCALE GENOMIC DNA]</scope>
</reference>
<dbReference type="EMBL" id="CAUYUJ010014209">
    <property type="protein sequence ID" value="CAK0838260.1"/>
    <property type="molecule type" value="Genomic_DNA"/>
</dbReference>
<dbReference type="InterPro" id="IPR007024">
    <property type="entry name" value="BLUF_domain"/>
</dbReference>
<proteinExistence type="predicted"/>
<organism evidence="3 4">
    <name type="scientific">Prorocentrum cordatum</name>
    <dbReference type="NCBI Taxonomy" id="2364126"/>
    <lineage>
        <taxon>Eukaryota</taxon>
        <taxon>Sar</taxon>
        <taxon>Alveolata</taxon>
        <taxon>Dinophyceae</taxon>
        <taxon>Prorocentrales</taxon>
        <taxon>Prorocentraceae</taxon>
        <taxon>Prorocentrum</taxon>
    </lineage>
</organism>
<feature type="region of interest" description="Disordered" evidence="1">
    <location>
        <begin position="1"/>
        <end position="36"/>
    </location>
</feature>
<feature type="domain" description="BLUF" evidence="2">
    <location>
        <begin position="85"/>
        <end position="182"/>
    </location>
</feature>
<feature type="non-terminal residue" evidence="3">
    <location>
        <position position="1"/>
    </location>
</feature>
<gene>
    <name evidence="3" type="ORF">PCOR1329_LOCUS34237</name>
</gene>
<dbReference type="PROSITE" id="PS50925">
    <property type="entry name" value="BLUF"/>
    <property type="match status" value="2"/>
</dbReference>
<dbReference type="Gene3D" id="3.30.70.100">
    <property type="match status" value="2"/>
</dbReference>
<protein>
    <recommendedName>
        <fullName evidence="2">BLUF domain-containing protein</fullName>
    </recommendedName>
</protein>
<dbReference type="Proteomes" id="UP001189429">
    <property type="component" value="Unassembled WGS sequence"/>
</dbReference>
<comment type="caution">
    <text evidence="3">The sequence shown here is derived from an EMBL/GenBank/DDBJ whole genome shotgun (WGS) entry which is preliminary data.</text>
</comment>
<evidence type="ECO:0000259" key="2">
    <source>
        <dbReference type="PROSITE" id="PS50925"/>
    </source>
</evidence>
<feature type="domain" description="BLUF" evidence="2">
    <location>
        <begin position="213"/>
        <end position="309"/>
    </location>
</feature>
<evidence type="ECO:0000313" key="3">
    <source>
        <dbReference type="EMBL" id="CAK0838260.1"/>
    </source>
</evidence>
<dbReference type="Pfam" id="PF04940">
    <property type="entry name" value="BLUF"/>
    <property type="match status" value="2"/>
</dbReference>